<name>A0A9W9YEX2_9CNID</name>
<evidence type="ECO:0000256" key="7">
    <source>
        <dbReference type="ARBA" id="ARBA00023170"/>
    </source>
</evidence>
<evidence type="ECO:0000256" key="5">
    <source>
        <dbReference type="ARBA" id="ARBA00023065"/>
    </source>
</evidence>
<dbReference type="SMART" id="SM00079">
    <property type="entry name" value="PBPe"/>
    <property type="match status" value="1"/>
</dbReference>
<evidence type="ECO:0000256" key="3">
    <source>
        <dbReference type="ARBA" id="ARBA00022692"/>
    </source>
</evidence>
<keyword evidence="3" id="KW-0812">Transmembrane</keyword>
<evidence type="ECO:0000313" key="13">
    <source>
        <dbReference type="Proteomes" id="UP001163046"/>
    </source>
</evidence>
<dbReference type="SUPFAM" id="SSF53850">
    <property type="entry name" value="Periplasmic binding protein-like II"/>
    <property type="match status" value="1"/>
</dbReference>
<dbReference type="AlphaFoldDB" id="A0A9W9YEX2"/>
<evidence type="ECO:0000259" key="11">
    <source>
        <dbReference type="SMART" id="SM00079"/>
    </source>
</evidence>
<evidence type="ECO:0000256" key="1">
    <source>
        <dbReference type="ARBA" id="ARBA00004141"/>
    </source>
</evidence>
<evidence type="ECO:0000256" key="6">
    <source>
        <dbReference type="ARBA" id="ARBA00023136"/>
    </source>
</evidence>
<accession>A0A9W9YEX2</accession>
<dbReference type="InterPro" id="IPR001320">
    <property type="entry name" value="Iontro_rcpt_C"/>
</dbReference>
<evidence type="ECO:0000256" key="8">
    <source>
        <dbReference type="ARBA" id="ARBA00023180"/>
    </source>
</evidence>
<dbReference type="PANTHER" id="PTHR18966">
    <property type="entry name" value="IONOTROPIC GLUTAMATE RECEPTOR"/>
    <property type="match status" value="1"/>
</dbReference>
<dbReference type="Proteomes" id="UP001163046">
    <property type="component" value="Unassembled WGS sequence"/>
</dbReference>
<sequence>MLQQKPCQHRIVNRWVLQGQMPLKLSCYQNMVISLDVLYTHNNSASDKLKNAVGSNYSNTNKEQLALAYDAVQVIIQAVNKERCFSINGSVITPEDTDAMLTCMRKNADYPIHNLEDIVKSSYQVAILASSSTSEFFKSSRYETHKKIWQRIQDGGTQTNDVLGGIKWVRERDELVFITDGPYLRHAANQPPCDLTVVPGLQATKGLGLALQANDPHTNDFTLAILRLHENDFLASLKRKWWETRNKCPEEKKHVHIILYPSGEGRWFATLWA</sequence>
<proteinExistence type="predicted"/>
<feature type="domain" description="Ionotropic glutamate receptor C-terminal" evidence="11">
    <location>
        <begin position="48"/>
        <end position="244"/>
    </location>
</feature>
<protein>
    <submittedName>
        <fullName evidence="12">Bacterial extracellular solute-binding protein, 3</fullName>
    </submittedName>
</protein>
<dbReference type="Gene3D" id="3.40.190.10">
    <property type="entry name" value="Periplasmic binding protein-like II"/>
    <property type="match status" value="2"/>
</dbReference>
<keyword evidence="5" id="KW-0406">Ion transport</keyword>
<keyword evidence="4" id="KW-1133">Transmembrane helix</keyword>
<keyword evidence="6" id="KW-0472">Membrane</keyword>
<evidence type="ECO:0000256" key="10">
    <source>
        <dbReference type="ARBA" id="ARBA00023303"/>
    </source>
</evidence>
<evidence type="ECO:0000313" key="12">
    <source>
        <dbReference type="EMBL" id="KAJ7337785.1"/>
    </source>
</evidence>
<dbReference type="EMBL" id="MU827780">
    <property type="protein sequence ID" value="KAJ7337785.1"/>
    <property type="molecule type" value="Genomic_DNA"/>
</dbReference>
<gene>
    <name evidence="12" type="primary">glr-2_1</name>
    <name evidence="12" type="ORF">OS493_007942</name>
</gene>
<organism evidence="12 13">
    <name type="scientific">Desmophyllum pertusum</name>
    <dbReference type="NCBI Taxonomy" id="174260"/>
    <lineage>
        <taxon>Eukaryota</taxon>
        <taxon>Metazoa</taxon>
        <taxon>Cnidaria</taxon>
        <taxon>Anthozoa</taxon>
        <taxon>Hexacorallia</taxon>
        <taxon>Scleractinia</taxon>
        <taxon>Caryophylliina</taxon>
        <taxon>Caryophylliidae</taxon>
        <taxon>Desmophyllum</taxon>
    </lineage>
</organism>
<evidence type="ECO:0000256" key="2">
    <source>
        <dbReference type="ARBA" id="ARBA00022448"/>
    </source>
</evidence>
<keyword evidence="7" id="KW-0675">Receptor</keyword>
<keyword evidence="9" id="KW-1071">Ligand-gated ion channel</keyword>
<comment type="subcellular location">
    <subcellularLocation>
        <location evidence="1">Membrane</location>
        <topology evidence="1">Multi-pass membrane protein</topology>
    </subcellularLocation>
</comment>
<keyword evidence="10" id="KW-0407">Ion channel</keyword>
<evidence type="ECO:0000256" key="4">
    <source>
        <dbReference type="ARBA" id="ARBA00022989"/>
    </source>
</evidence>
<reference evidence="12" key="1">
    <citation type="submission" date="2023-01" db="EMBL/GenBank/DDBJ databases">
        <title>Genome assembly of the deep-sea coral Lophelia pertusa.</title>
        <authorList>
            <person name="Herrera S."/>
            <person name="Cordes E."/>
        </authorList>
    </citation>
    <scope>NUCLEOTIDE SEQUENCE</scope>
    <source>
        <strain evidence="12">USNM1676648</strain>
        <tissue evidence="12">Polyp</tissue>
    </source>
</reference>
<keyword evidence="13" id="KW-1185">Reference proteome</keyword>
<dbReference type="GO" id="GO:0016020">
    <property type="term" value="C:membrane"/>
    <property type="evidence" value="ECO:0007669"/>
    <property type="project" value="UniProtKB-SubCell"/>
</dbReference>
<dbReference type="InterPro" id="IPR015683">
    <property type="entry name" value="Ionotropic_Glu_rcpt"/>
</dbReference>
<dbReference type="OrthoDB" id="5958147at2759"/>
<dbReference type="GO" id="GO:0015276">
    <property type="term" value="F:ligand-gated monoatomic ion channel activity"/>
    <property type="evidence" value="ECO:0007669"/>
    <property type="project" value="InterPro"/>
</dbReference>
<comment type="caution">
    <text evidence="12">The sequence shown here is derived from an EMBL/GenBank/DDBJ whole genome shotgun (WGS) entry which is preliminary data.</text>
</comment>
<evidence type="ECO:0000256" key="9">
    <source>
        <dbReference type="ARBA" id="ARBA00023286"/>
    </source>
</evidence>
<keyword evidence="2" id="KW-0813">Transport</keyword>
<keyword evidence="8" id="KW-0325">Glycoprotein</keyword>